<proteinExistence type="predicted"/>
<evidence type="ECO:0000256" key="1">
    <source>
        <dbReference type="SAM" id="MobiDB-lite"/>
    </source>
</evidence>
<accession>A0A9D3YQ57</accession>
<reference evidence="2" key="2">
    <citation type="submission" date="2020-11" db="EMBL/GenBank/DDBJ databases">
        <authorList>
            <person name="McCartney M.A."/>
            <person name="Auch B."/>
            <person name="Kono T."/>
            <person name="Mallez S."/>
            <person name="Becker A."/>
            <person name="Gohl D.M."/>
            <person name="Silverstein K.A.T."/>
            <person name="Koren S."/>
            <person name="Bechman K.B."/>
            <person name="Herman A."/>
            <person name="Abrahante J.E."/>
            <person name="Garbe J."/>
        </authorList>
    </citation>
    <scope>NUCLEOTIDE SEQUENCE</scope>
    <source>
        <strain evidence="2">Duluth1</strain>
        <tissue evidence="2">Whole animal</tissue>
    </source>
</reference>
<protein>
    <submittedName>
        <fullName evidence="2">Uncharacterized protein</fullName>
    </submittedName>
</protein>
<dbReference type="EMBL" id="JAIWYP010000015">
    <property type="protein sequence ID" value="KAH3702506.1"/>
    <property type="molecule type" value="Genomic_DNA"/>
</dbReference>
<evidence type="ECO:0000313" key="3">
    <source>
        <dbReference type="Proteomes" id="UP000828390"/>
    </source>
</evidence>
<name>A0A9D3YQ57_DREPO</name>
<dbReference type="Proteomes" id="UP000828390">
    <property type="component" value="Unassembled WGS sequence"/>
</dbReference>
<sequence>MKIRGQLCGSRVLTKTNMDGRTTTDKQTKDRSQSSTDCSDTISRHQWKTIPFGDYKSMGTSDLGGTFSMGTRM</sequence>
<feature type="non-terminal residue" evidence="2">
    <location>
        <position position="73"/>
    </location>
</feature>
<feature type="region of interest" description="Disordered" evidence="1">
    <location>
        <begin position="1"/>
        <end position="42"/>
    </location>
</feature>
<organism evidence="2 3">
    <name type="scientific">Dreissena polymorpha</name>
    <name type="common">Zebra mussel</name>
    <name type="synonym">Mytilus polymorpha</name>
    <dbReference type="NCBI Taxonomy" id="45954"/>
    <lineage>
        <taxon>Eukaryota</taxon>
        <taxon>Metazoa</taxon>
        <taxon>Spiralia</taxon>
        <taxon>Lophotrochozoa</taxon>
        <taxon>Mollusca</taxon>
        <taxon>Bivalvia</taxon>
        <taxon>Autobranchia</taxon>
        <taxon>Heteroconchia</taxon>
        <taxon>Euheterodonta</taxon>
        <taxon>Imparidentia</taxon>
        <taxon>Neoheterodontei</taxon>
        <taxon>Myida</taxon>
        <taxon>Dreissenoidea</taxon>
        <taxon>Dreissenidae</taxon>
        <taxon>Dreissena</taxon>
    </lineage>
</organism>
<gene>
    <name evidence="2" type="ORF">DPMN_077530</name>
</gene>
<dbReference type="AlphaFoldDB" id="A0A9D3YQ57"/>
<feature type="compositionally biased region" description="Basic and acidic residues" evidence="1">
    <location>
        <begin position="22"/>
        <end position="32"/>
    </location>
</feature>
<keyword evidence="3" id="KW-1185">Reference proteome</keyword>
<evidence type="ECO:0000313" key="2">
    <source>
        <dbReference type="EMBL" id="KAH3702506.1"/>
    </source>
</evidence>
<comment type="caution">
    <text evidence="2">The sequence shown here is derived from an EMBL/GenBank/DDBJ whole genome shotgun (WGS) entry which is preliminary data.</text>
</comment>
<reference evidence="2" key="1">
    <citation type="journal article" date="2019" name="bioRxiv">
        <title>The Genome of the Zebra Mussel, Dreissena polymorpha: A Resource for Invasive Species Research.</title>
        <authorList>
            <person name="McCartney M.A."/>
            <person name="Auch B."/>
            <person name="Kono T."/>
            <person name="Mallez S."/>
            <person name="Zhang Y."/>
            <person name="Obille A."/>
            <person name="Becker A."/>
            <person name="Abrahante J.E."/>
            <person name="Garbe J."/>
            <person name="Badalamenti J.P."/>
            <person name="Herman A."/>
            <person name="Mangelson H."/>
            <person name="Liachko I."/>
            <person name="Sullivan S."/>
            <person name="Sone E.D."/>
            <person name="Koren S."/>
            <person name="Silverstein K.A.T."/>
            <person name="Beckman K.B."/>
            <person name="Gohl D.M."/>
        </authorList>
    </citation>
    <scope>NUCLEOTIDE SEQUENCE</scope>
    <source>
        <strain evidence="2">Duluth1</strain>
        <tissue evidence="2">Whole animal</tissue>
    </source>
</reference>